<evidence type="ECO:0000256" key="1">
    <source>
        <dbReference type="SAM" id="MobiDB-lite"/>
    </source>
</evidence>
<proteinExistence type="predicted"/>
<dbReference type="Proteomes" id="UP000663828">
    <property type="component" value="Unassembled WGS sequence"/>
</dbReference>
<accession>A0A814LCH2</accession>
<feature type="compositionally biased region" description="Polar residues" evidence="1">
    <location>
        <begin position="1"/>
        <end position="34"/>
    </location>
</feature>
<name>A0A814LCH2_ADIRI</name>
<feature type="region of interest" description="Disordered" evidence="1">
    <location>
        <begin position="1"/>
        <end position="116"/>
    </location>
</feature>
<sequence length="562" mass="63998">MATRQSNQTRPVKQSTVQKPPTQTQTRKPASQQSTPRQAPARPAQTRPPVSRPAAPTPGPAPVSIPSTPVIHHPTDVKTGNGHPQQQQQHQPPAPAAPPVQHTTEKTTTITTTTTTTAKDATEKPYLDYLNDYVVDWKEPINLEPIKSPRFSNAGRLSPRLRPIGTPPSLVTYQNRHNLRQGSSTLPALPSTLFPTEGVDTFGLDPPDYRYADNLRSYGRKPSPLSNIKYTSEFYRPTQTFGMQTHMNLPPLSMSTGGNSVFTSPSQRLTLINAPHSRYPDFDRLDTFIAPGLRQEPSNLDFVPHEAFTNHYVENFIGHCIEDQFVPDILHETINELGLEAASAKRRSPEIHRHVVDPFRIDTDKDIDDERNRTHLYSDDWVRELGLKSRPRLPTPASNYESHAPSGRRIEFKEAPPIRTHTPLRFHEMMPDAQNHLITTLNQELIDYELDDLLRDLSRNIIADRANDVPVLNDDIYYQPIIPQETRRETPKRLRDEGQYKTIENYAGNNLMDTICLDNLIQRYINQTDSTVDYDDTRSRLLDGTMLDNLIHHYSARDEYRY</sequence>
<protein>
    <submittedName>
        <fullName evidence="2">Uncharacterized protein</fullName>
    </submittedName>
</protein>
<evidence type="ECO:0000313" key="2">
    <source>
        <dbReference type="EMBL" id="CAF1063125.1"/>
    </source>
</evidence>
<comment type="caution">
    <text evidence="2">The sequence shown here is derived from an EMBL/GenBank/DDBJ whole genome shotgun (WGS) entry which is preliminary data.</text>
</comment>
<dbReference type="AlphaFoldDB" id="A0A814LCH2"/>
<gene>
    <name evidence="2" type="ORF">XAT740_LOCUS16395</name>
</gene>
<feature type="compositionally biased region" description="Low complexity" evidence="1">
    <location>
        <begin position="35"/>
        <end position="49"/>
    </location>
</feature>
<organism evidence="2 3">
    <name type="scientific">Adineta ricciae</name>
    <name type="common">Rotifer</name>
    <dbReference type="NCBI Taxonomy" id="249248"/>
    <lineage>
        <taxon>Eukaryota</taxon>
        <taxon>Metazoa</taxon>
        <taxon>Spiralia</taxon>
        <taxon>Gnathifera</taxon>
        <taxon>Rotifera</taxon>
        <taxon>Eurotatoria</taxon>
        <taxon>Bdelloidea</taxon>
        <taxon>Adinetida</taxon>
        <taxon>Adinetidae</taxon>
        <taxon>Adineta</taxon>
    </lineage>
</organism>
<evidence type="ECO:0000313" key="3">
    <source>
        <dbReference type="Proteomes" id="UP000663828"/>
    </source>
</evidence>
<dbReference type="EMBL" id="CAJNOR010001043">
    <property type="protein sequence ID" value="CAF1063125.1"/>
    <property type="molecule type" value="Genomic_DNA"/>
</dbReference>
<keyword evidence="3" id="KW-1185">Reference proteome</keyword>
<reference evidence="2" key="1">
    <citation type="submission" date="2021-02" db="EMBL/GenBank/DDBJ databases">
        <authorList>
            <person name="Nowell W R."/>
        </authorList>
    </citation>
    <scope>NUCLEOTIDE SEQUENCE</scope>
</reference>
<feature type="compositionally biased region" description="Low complexity" evidence="1">
    <location>
        <begin position="99"/>
        <end position="116"/>
    </location>
</feature>